<keyword evidence="3" id="KW-1185">Reference proteome</keyword>
<evidence type="ECO:0000313" key="3">
    <source>
        <dbReference type="Proteomes" id="UP000023152"/>
    </source>
</evidence>
<protein>
    <submittedName>
        <fullName evidence="2">Zinc finger, CCHC domain containing 10</fullName>
    </submittedName>
</protein>
<organism evidence="2 3">
    <name type="scientific">Reticulomyxa filosa</name>
    <dbReference type="NCBI Taxonomy" id="46433"/>
    <lineage>
        <taxon>Eukaryota</taxon>
        <taxon>Sar</taxon>
        <taxon>Rhizaria</taxon>
        <taxon>Retaria</taxon>
        <taxon>Foraminifera</taxon>
        <taxon>Monothalamids</taxon>
        <taxon>Reticulomyxidae</taxon>
        <taxon>Reticulomyxa</taxon>
    </lineage>
</organism>
<name>X6M3Y3_RETFI</name>
<evidence type="ECO:0000256" key="1">
    <source>
        <dbReference type="SAM" id="MobiDB-lite"/>
    </source>
</evidence>
<feature type="region of interest" description="Disordered" evidence="1">
    <location>
        <begin position="50"/>
        <end position="139"/>
    </location>
</feature>
<proteinExistence type="predicted"/>
<accession>X6M3Y3</accession>
<evidence type="ECO:0000313" key="2">
    <source>
        <dbReference type="EMBL" id="ETO08639.1"/>
    </source>
</evidence>
<dbReference type="Proteomes" id="UP000023152">
    <property type="component" value="Unassembled WGS sequence"/>
</dbReference>
<comment type="caution">
    <text evidence="2">The sequence shown here is derived from an EMBL/GenBank/DDBJ whole genome shotgun (WGS) entry which is preliminary data.</text>
</comment>
<reference evidence="2 3" key="1">
    <citation type="journal article" date="2013" name="Curr. Biol.">
        <title>The Genome of the Foraminiferan Reticulomyxa filosa.</title>
        <authorList>
            <person name="Glockner G."/>
            <person name="Hulsmann N."/>
            <person name="Schleicher M."/>
            <person name="Noegel A.A."/>
            <person name="Eichinger L."/>
            <person name="Gallinger C."/>
            <person name="Pawlowski J."/>
            <person name="Sierra R."/>
            <person name="Euteneuer U."/>
            <person name="Pillet L."/>
            <person name="Moustafa A."/>
            <person name="Platzer M."/>
            <person name="Groth M."/>
            <person name="Szafranski K."/>
            <person name="Schliwa M."/>
        </authorList>
    </citation>
    <scope>NUCLEOTIDE SEQUENCE [LARGE SCALE GENOMIC DNA]</scope>
</reference>
<feature type="compositionally biased region" description="Low complexity" evidence="1">
    <location>
        <begin position="91"/>
        <end position="105"/>
    </location>
</feature>
<dbReference type="AlphaFoldDB" id="X6M3Y3"/>
<feature type="compositionally biased region" description="Basic and acidic residues" evidence="1">
    <location>
        <begin position="58"/>
        <end position="80"/>
    </location>
</feature>
<feature type="compositionally biased region" description="Basic and acidic residues" evidence="1">
    <location>
        <begin position="15"/>
        <end position="33"/>
    </location>
</feature>
<sequence>MFEGQIRVGSVNEVSVEKKQDNEMDEKQSNDIENIKCYRQSRITTHCRLVSTNINTDNRPRPSDIAKDDDKPKTKGKEIQESDNDEDRNSSESLQSNTSSSSVSSAGFEDMRSGLQMRQLNKTSRQNPYIKKKINPNRK</sequence>
<gene>
    <name evidence="2" type="ORF">RFI_28748</name>
</gene>
<feature type="compositionally biased region" description="Polar residues" evidence="1">
    <location>
        <begin position="116"/>
        <end position="127"/>
    </location>
</feature>
<feature type="region of interest" description="Disordered" evidence="1">
    <location>
        <begin position="1"/>
        <end position="33"/>
    </location>
</feature>
<feature type="compositionally biased region" description="Basic residues" evidence="1">
    <location>
        <begin position="130"/>
        <end position="139"/>
    </location>
</feature>
<dbReference type="EMBL" id="ASPP01024847">
    <property type="protein sequence ID" value="ETO08639.1"/>
    <property type="molecule type" value="Genomic_DNA"/>
</dbReference>